<dbReference type="Gene3D" id="3.20.20.30">
    <property type="entry name" value="Luciferase-like domain"/>
    <property type="match status" value="1"/>
</dbReference>
<evidence type="ECO:0000259" key="5">
    <source>
        <dbReference type="Pfam" id="PF00296"/>
    </source>
</evidence>
<reference evidence="6 7" key="1">
    <citation type="journal article" date="2012" name="ISME J.">
        <title>Nitrification expanded: discovery, physiology and genomics of a nitrite-oxidizing bacterium from the phylum Chloroflexi.</title>
        <authorList>
            <person name="Sorokin D.Y."/>
            <person name="Lucker S."/>
            <person name="Vejmelkova D."/>
            <person name="Kostrikina N.A."/>
            <person name="Kleerebezem R."/>
            <person name="Rijpstra W.I."/>
            <person name="Damste J.S."/>
            <person name="Le Paslier D."/>
            <person name="Muyzer G."/>
            <person name="Wagner M."/>
            <person name="van Loosdrecht M.C."/>
            <person name="Daims H."/>
        </authorList>
    </citation>
    <scope>NUCLEOTIDE SEQUENCE [LARGE SCALE GENOMIC DNA]</scope>
    <source>
        <strain evidence="7">none</strain>
    </source>
</reference>
<dbReference type="OrthoDB" id="4029802at2"/>
<keyword evidence="7" id="KW-1185">Reference proteome</keyword>
<evidence type="ECO:0000313" key="7">
    <source>
        <dbReference type="Proteomes" id="UP000004221"/>
    </source>
</evidence>
<dbReference type="AlphaFoldDB" id="I4EDQ5"/>
<feature type="domain" description="Luciferase-like" evidence="5">
    <location>
        <begin position="5"/>
        <end position="228"/>
    </location>
</feature>
<name>I4EDQ5_9BACT</name>
<protein>
    <submittedName>
        <fullName evidence="6">Luciferase-like monooxygenase</fullName>
    </submittedName>
</protein>
<evidence type="ECO:0000313" key="6">
    <source>
        <dbReference type="EMBL" id="CCF82817.1"/>
    </source>
</evidence>
<dbReference type="RefSeq" id="WP_008475264.1">
    <property type="nucleotide sequence ID" value="NZ_CAGS01000067.1"/>
</dbReference>
<dbReference type="PANTHER" id="PTHR42847">
    <property type="entry name" value="ALKANESULFONATE MONOOXYGENASE"/>
    <property type="match status" value="1"/>
</dbReference>
<accession>I4EDQ5</accession>
<sequence>MPFPFRFGISPGNRRPFRELARDCQLAENLGFDSAWVTDHLLASNDENTPYFESWTLIASLAMLTNRLRFGVMVSSNTFRNPGLLAKEAVTIDHASNGRVEIGIGTGWMEREHTAYSIPLPPIGERIEMLREAIEIIKSLMTEQRTTYHGRFYQFQNAPFEPKPLQKPRIPIVIGAFRPRMLAFAGRYADTWNTRGEPDEVAERAVIVRAAAREAGRDPADIRFSVFTWQHPFTSETYFRQLVLDYIRAGCTDFIFPMPPPEYRPVFERCALEVIPELRRLG</sequence>
<dbReference type="Proteomes" id="UP000004221">
    <property type="component" value="Unassembled WGS sequence"/>
</dbReference>
<proteinExistence type="predicted"/>
<dbReference type="InterPro" id="IPR011251">
    <property type="entry name" value="Luciferase-like_dom"/>
</dbReference>
<dbReference type="InterPro" id="IPR036661">
    <property type="entry name" value="Luciferase-like_sf"/>
</dbReference>
<keyword evidence="4 6" id="KW-0503">Monooxygenase</keyword>
<keyword evidence="3" id="KW-0560">Oxidoreductase</keyword>
<evidence type="ECO:0000256" key="1">
    <source>
        <dbReference type="ARBA" id="ARBA00022630"/>
    </source>
</evidence>
<dbReference type="Pfam" id="PF00296">
    <property type="entry name" value="Bac_luciferase"/>
    <property type="match status" value="1"/>
</dbReference>
<evidence type="ECO:0000256" key="2">
    <source>
        <dbReference type="ARBA" id="ARBA00022643"/>
    </source>
</evidence>
<keyword evidence="1" id="KW-0285">Flavoprotein</keyword>
<dbReference type="InterPro" id="IPR050172">
    <property type="entry name" value="SsuD_RutA_monooxygenase"/>
</dbReference>
<keyword evidence="2" id="KW-0288">FMN</keyword>
<gene>
    <name evidence="6" type="ORF">NITHO_1590008</name>
</gene>
<dbReference type="PANTHER" id="PTHR42847:SF4">
    <property type="entry name" value="ALKANESULFONATE MONOOXYGENASE-RELATED"/>
    <property type="match status" value="1"/>
</dbReference>
<evidence type="ECO:0000256" key="3">
    <source>
        <dbReference type="ARBA" id="ARBA00023002"/>
    </source>
</evidence>
<dbReference type="EMBL" id="CAGS01000067">
    <property type="protein sequence ID" value="CCF82817.1"/>
    <property type="molecule type" value="Genomic_DNA"/>
</dbReference>
<dbReference type="GO" id="GO:0046306">
    <property type="term" value="P:alkanesulfonate catabolic process"/>
    <property type="evidence" value="ECO:0007669"/>
    <property type="project" value="TreeGrafter"/>
</dbReference>
<dbReference type="GO" id="GO:0008726">
    <property type="term" value="F:alkanesulfonate monooxygenase activity"/>
    <property type="evidence" value="ECO:0007669"/>
    <property type="project" value="TreeGrafter"/>
</dbReference>
<comment type="caution">
    <text evidence="6">The sequence shown here is derived from an EMBL/GenBank/DDBJ whole genome shotgun (WGS) entry which is preliminary data.</text>
</comment>
<organism evidence="6 7">
    <name type="scientific">Nitrolancea hollandica Lb</name>
    <dbReference type="NCBI Taxonomy" id="1129897"/>
    <lineage>
        <taxon>Bacteria</taxon>
        <taxon>Pseudomonadati</taxon>
        <taxon>Thermomicrobiota</taxon>
        <taxon>Thermomicrobia</taxon>
        <taxon>Sphaerobacterales</taxon>
        <taxon>Sphaerobacterineae</taxon>
        <taxon>Sphaerobacteraceae</taxon>
        <taxon>Nitrolancea</taxon>
    </lineage>
</organism>
<dbReference type="SUPFAM" id="SSF51679">
    <property type="entry name" value="Bacterial luciferase-like"/>
    <property type="match status" value="1"/>
</dbReference>
<evidence type="ECO:0000256" key="4">
    <source>
        <dbReference type="ARBA" id="ARBA00023033"/>
    </source>
</evidence>